<feature type="chain" id="PRO_5040992637" evidence="8">
    <location>
        <begin position="27"/>
        <end position="1205"/>
    </location>
</feature>
<dbReference type="AlphaFoldDB" id="A0A9X3S5D6"/>
<keyword evidence="5" id="KW-0862">Zinc</keyword>
<dbReference type="EMBL" id="JAPDOD010000073">
    <property type="protein sequence ID" value="MDA0166694.1"/>
    <property type="molecule type" value="Genomic_DNA"/>
</dbReference>
<dbReference type="SMART" id="SM00631">
    <property type="entry name" value="Zn_pept"/>
    <property type="match status" value="1"/>
</dbReference>
<dbReference type="PROSITE" id="PS52035">
    <property type="entry name" value="PEPTIDASE_M14"/>
    <property type="match status" value="1"/>
</dbReference>
<sequence length="1205" mass="124996">MVGKKSLTALCCASALLLSGGGIAYAAAGDGNPYESLVEVTVPNQDAVDSVVEHYDAAEYKRVEADGSIMLNVFATAEDLGQLKAAGYTIGATIEDSNTGSIRMEQRQAVLDEEALAADLAENGMPKGGTKFQGKSVVPTPGDTVIQRAVTFTDVVGPSGGTTTARFLYVEAFNKSTKVTGTTTVTGPTLALTYAGADGVYNATATNMGRFVDTDPTPDYYMYHRQLIRLPAGVTDLKTIRIATAATTGGASASVETFPVTEWLGKDLPPHVAGFKNTPFFTHYMDPTENRADLDALAAANPNLMSVVNMPEKTSGYQRKSQAIMSGSNGIGTAPAALVGDPLLDTTGEITAAQPVANIPFTATAGQAILATVDGVPSGSTDLILAIKDPSGATLQTVDTGTSPEVINRTLTTAGTYTFVVSGFQGDLGDFTFKVQPVLGSAAAAQASAVVLTSKDWGQDGGDQVMSEFRSQTGANRPLSVAVNGKLVEVFLGTDAAGALNSTAAQVVAAINAKPEAAALLTAMTYRGNAGAGIVPVRARVNLDDFLIAPASVARGPFQQHLYRIGSHRDGTKPGVFLFCQQHAREWATGLTCLQTAHELVENYATDPYTKELLDNVEVFISPNSNPDGAHYSMYDSSVQRKTMPNYCPATGNSDPAARTTWGTDMNRNSGSYSLFDGYFGASTSCTSETYAGPSEYSEPETRNEGWVLDTFPNIKFANNIHSYGGYFMWAPGAYKNDGFRTTSPAPNIGIEKYFFDAGENILKRIKDSRGTVILPERTGPIADVLYSAAGNSADDAWYRKGVISYSFETGADRILSTSTGTAATIVGFQPCFAGVGTGGGQGSCPTNGSLSNEGRDEALEFAAGNFGLVESAYAYGKDVTPPTTTLDADGVTQSKSPINFRFSMDSEPSVIHYTTDGSTPTLSSPTYEAQRARSVGQVLTLSTPGVNTVKWLAVDIKGNTAAVQTKSFLLDTVAPTITTNIADGAVYTQGQPVPLTFSCADEAGGSGIATTNGCVGSTASGSNLPTGTAGMQVLTITATDAVGNVTVKTVNYRVLDAVNTGGTVGGSVGATLGLTLGTAPSFGAFTPGVDKDYTAATTATVVTTAGDAALSVADPSAINTGKLMNGTFTLAQPLQAMATSAGGTGSAFKPVGGSAAPTTLLTYSAPKSNDAVTMTFKQTIGRTEALRTGPYSKTLTFTLSTTTP</sequence>
<keyword evidence="6" id="KW-0482">Metalloprotease</keyword>
<dbReference type="Gene3D" id="3.40.630.10">
    <property type="entry name" value="Zn peptidases"/>
    <property type="match status" value="1"/>
</dbReference>
<accession>A0A9X3S5D6</accession>
<feature type="active site" description="Proton donor/acceptor" evidence="7">
    <location>
        <position position="809"/>
    </location>
</feature>
<dbReference type="PANTHER" id="PTHR11705:SF143">
    <property type="entry name" value="SLL0236 PROTEIN"/>
    <property type="match status" value="1"/>
</dbReference>
<dbReference type="GO" id="GO:0005615">
    <property type="term" value="C:extracellular space"/>
    <property type="evidence" value="ECO:0007669"/>
    <property type="project" value="TreeGrafter"/>
</dbReference>
<evidence type="ECO:0000256" key="3">
    <source>
        <dbReference type="ARBA" id="ARBA00022670"/>
    </source>
</evidence>
<keyword evidence="8" id="KW-0732">Signal</keyword>
<keyword evidence="11" id="KW-1185">Reference proteome</keyword>
<evidence type="ECO:0000256" key="2">
    <source>
        <dbReference type="ARBA" id="ARBA00005988"/>
    </source>
</evidence>
<reference evidence="10" key="1">
    <citation type="submission" date="2022-10" db="EMBL/GenBank/DDBJ databases">
        <title>The WGS of Solirubrobacter ginsenosidimutans DSM 21036.</title>
        <authorList>
            <person name="Jiang Z."/>
        </authorList>
    </citation>
    <scope>NUCLEOTIDE SEQUENCE</scope>
    <source>
        <strain evidence="10">DSM 21036</strain>
    </source>
</reference>
<evidence type="ECO:0000256" key="8">
    <source>
        <dbReference type="SAM" id="SignalP"/>
    </source>
</evidence>
<dbReference type="Gene3D" id="2.60.120.380">
    <property type="match status" value="1"/>
</dbReference>
<keyword evidence="4" id="KW-0378">Hydrolase</keyword>
<evidence type="ECO:0000313" key="10">
    <source>
        <dbReference type="EMBL" id="MDA0166694.1"/>
    </source>
</evidence>
<dbReference type="GO" id="GO:0008270">
    <property type="term" value="F:zinc ion binding"/>
    <property type="evidence" value="ECO:0007669"/>
    <property type="project" value="InterPro"/>
</dbReference>
<proteinExistence type="inferred from homology"/>
<dbReference type="GO" id="GO:0004181">
    <property type="term" value="F:metallocarboxypeptidase activity"/>
    <property type="evidence" value="ECO:0007669"/>
    <property type="project" value="InterPro"/>
</dbReference>
<evidence type="ECO:0000256" key="6">
    <source>
        <dbReference type="ARBA" id="ARBA00023049"/>
    </source>
</evidence>
<dbReference type="PANTHER" id="PTHR11705">
    <property type="entry name" value="PROTEASE FAMILY M14 CARBOXYPEPTIDASE A,B"/>
    <property type="match status" value="1"/>
</dbReference>
<dbReference type="SUPFAM" id="SSF53187">
    <property type="entry name" value="Zn-dependent exopeptidases"/>
    <property type="match status" value="1"/>
</dbReference>
<keyword evidence="3" id="KW-0645">Protease</keyword>
<organism evidence="10 11">
    <name type="scientific">Solirubrobacter ginsenosidimutans</name>
    <dbReference type="NCBI Taxonomy" id="490573"/>
    <lineage>
        <taxon>Bacteria</taxon>
        <taxon>Bacillati</taxon>
        <taxon>Actinomycetota</taxon>
        <taxon>Thermoleophilia</taxon>
        <taxon>Solirubrobacterales</taxon>
        <taxon>Solirubrobacteraceae</taxon>
        <taxon>Solirubrobacter</taxon>
    </lineage>
</organism>
<gene>
    <name evidence="10" type="ORF">OM076_40910</name>
</gene>
<name>A0A9X3S5D6_9ACTN</name>
<evidence type="ECO:0000259" key="9">
    <source>
        <dbReference type="PROSITE" id="PS52035"/>
    </source>
</evidence>
<evidence type="ECO:0000313" key="11">
    <source>
        <dbReference type="Proteomes" id="UP001149140"/>
    </source>
</evidence>
<protein>
    <submittedName>
        <fullName evidence="10">M14 family zinc carboxypeptidase</fullName>
    </submittedName>
</protein>
<dbReference type="Pfam" id="PF13290">
    <property type="entry name" value="CHB_HEX_C_1"/>
    <property type="match status" value="1"/>
</dbReference>
<evidence type="ECO:0000256" key="7">
    <source>
        <dbReference type="PROSITE-ProRule" id="PRU01379"/>
    </source>
</evidence>
<evidence type="ECO:0000256" key="4">
    <source>
        <dbReference type="ARBA" id="ARBA00022801"/>
    </source>
</evidence>
<dbReference type="Proteomes" id="UP001149140">
    <property type="component" value="Unassembled WGS sequence"/>
</dbReference>
<dbReference type="InterPro" id="IPR059177">
    <property type="entry name" value="GH29D-like_dom"/>
</dbReference>
<feature type="domain" description="Peptidase M14" evidence="9">
    <location>
        <begin position="525"/>
        <end position="833"/>
    </location>
</feature>
<comment type="cofactor">
    <cofactor evidence="1">
        <name>Zn(2+)</name>
        <dbReference type="ChEBI" id="CHEBI:29105"/>
    </cofactor>
</comment>
<evidence type="ECO:0000256" key="5">
    <source>
        <dbReference type="ARBA" id="ARBA00022833"/>
    </source>
</evidence>
<keyword evidence="10" id="KW-0121">Carboxypeptidase</keyword>
<dbReference type="RefSeq" id="WP_270045951.1">
    <property type="nucleotide sequence ID" value="NZ_JAPDOD010000073.1"/>
</dbReference>
<comment type="caution">
    <text evidence="10">The sequence shown here is derived from an EMBL/GenBank/DDBJ whole genome shotgun (WGS) entry which is preliminary data.</text>
</comment>
<comment type="similarity">
    <text evidence="2 7">Belongs to the peptidase M14 family.</text>
</comment>
<evidence type="ECO:0000256" key="1">
    <source>
        <dbReference type="ARBA" id="ARBA00001947"/>
    </source>
</evidence>
<dbReference type="Pfam" id="PF00246">
    <property type="entry name" value="Peptidase_M14"/>
    <property type="match status" value="1"/>
</dbReference>
<dbReference type="InterPro" id="IPR000834">
    <property type="entry name" value="Peptidase_M14"/>
</dbReference>
<dbReference type="GO" id="GO:0006508">
    <property type="term" value="P:proteolysis"/>
    <property type="evidence" value="ECO:0007669"/>
    <property type="project" value="UniProtKB-KW"/>
</dbReference>
<feature type="signal peptide" evidence="8">
    <location>
        <begin position="1"/>
        <end position="26"/>
    </location>
</feature>